<dbReference type="InterPro" id="IPR036388">
    <property type="entry name" value="WH-like_DNA-bd_sf"/>
</dbReference>
<evidence type="ECO:0000313" key="7">
    <source>
        <dbReference type="Proteomes" id="UP000291949"/>
    </source>
</evidence>
<dbReference type="GO" id="GO:0003700">
    <property type="term" value="F:DNA-binding transcription factor activity"/>
    <property type="evidence" value="ECO:0007669"/>
    <property type="project" value="InterPro"/>
</dbReference>
<feature type="non-terminal residue" evidence="6">
    <location>
        <position position="91"/>
    </location>
</feature>
<dbReference type="InterPro" id="IPR001034">
    <property type="entry name" value="DeoR_HTH"/>
</dbReference>
<accession>A0A7Z7YSP9</accession>
<dbReference type="Gene3D" id="1.10.10.10">
    <property type="entry name" value="Winged helix-like DNA-binding domain superfamily/Winged helix DNA-binding domain"/>
    <property type="match status" value="1"/>
</dbReference>
<proteinExistence type="predicted"/>
<dbReference type="RefSeq" id="WP_154812381.1">
    <property type="nucleotide sequence ID" value="NZ_SCHC01000508.1"/>
</dbReference>
<dbReference type="PANTHER" id="PTHR30363:SF56">
    <property type="entry name" value="TRANSCRIPTIONAL REGULATOR, DEOR FAMILY"/>
    <property type="match status" value="1"/>
</dbReference>
<dbReference type="EMBL" id="SCHC01000508">
    <property type="protein sequence ID" value="TBW68640.1"/>
    <property type="molecule type" value="Genomic_DNA"/>
</dbReference>
<dbReference type="GO" id="GO:0003677">
    <property type="term" value="F:DNA binding"/>
    <property type="evidence" value="ECO:0007669"/>
    <property type="project" value="UniProtKB-KW"/>
</dbReference>
<keyword evidence="2" id="KW-0805">Transcription regulation</keyword>
<dbReference type="PRINTS" id="PR00037">
    <property type="entry name" value="HTHLACR"/>
</dbReference>
<dbReference type="AlphaFoldDB" id="A0A7Z7YSP9"/>
<dbReference type="Pfam" id="PF08220">
    <property type="entry name" value="HTH_DeoR"/>
    <property type="match status" value="1"/>
</dbReference>
<feature type="domain" description="HTH deoR-type" evidence="5">
    <location>
        <begin position="3"/>
        <end position="58"/>
    </location>
</feature>
<name>A0A7Z7YSP9_STACP</name>
<evidence type="ECO:0000256" key="1">
    <source>
        <dbReference type="ARBA" id="ARBA00022736"/>
    </source>
</evidence>
<evidence type="ECO:0000256" key="3">
    <source>
        <dbReference type="ARBA" id="ARBA00023125"/>
    </source>
</evidence>
<dbReference type="InterPro" id="IPR018356">
    <property type="entry name" value="Tscrpt_reg_HTH_DeoR_CS"/>
</dbReference>
<dbReference type="PROSITE" id="PS51000">
    <property type="entry name" value="HTH_DEOR_2"/>
    <property type="match status" value="1"/>
</dbReference>
<dbReference type="PANTHER" id="PTHR30363">
    <property type="entry name" value="HTH-TYPE TRANSCRIPTIONAL REGULATOR SRLR-RELATED"/>
    <property type="match status" value="1"/>
</dbReference>
<gene>
    <name evidence="6" type="ORF">EQ811_15240</name>
</gene>
<evidence type="ECO:0000313" key="6">
    <source>
        <dbReference type="EMBL" id="TBW68640.1"/>
    </source>
</evidence>
<dbReference type="SUPFAM" id="SSF46785">
    <property type="entry name" value="Winged helix' DNA-binding domain"/>
    <property type="match status" value="1"/>
</dbReference>
<evidence type="ECO:0000259" key="5">
    <source>
        <dbReference type="PROSITE" id="PS51000"/>
    </source>
</evidence>
<protein>
    <submittedName>
        <fullName evidence="6">DeoR/GlpR transcriptional regulator</fullName>
    </submittedName>
</protein>
<dbReference type="PROSITE" id="PS00894">
    <property type="entry name" value="HTH_DEOR_1"/>
    <property type="match status" value="1"/>
</dbReference>
<dbReference type="InterPro" id="IPR036390">
    <property type="entry name" value="WH_DNA-bd_sf"/>
</dbReference>
<evidence type="ECO:0000256" key="4">
    <source>
        <dbReference type="ARBA" id="ARBA00023163"/>
    </source>
</evidence>
<evidence type="ECO:0000256" key="2">
    <source>
        <dbReference type="ARBA" id="ARBA00023015"/>
    </source>
</evidence>
<sequence length="91" mass="10455">MISEKRQNVILQELTKKDFLTLQDLVDRTGCSASTIRRDLSKLQNMGKLQRVHGGATIHQNRVKEPKLSVKRTQNLREKQEIAKRAACDIQ</sequence>
<keyword evidence="3" id="KW-0238">DNA-binding</keyword>
<keyword evidence="4" id="KW-0804">Transcription</keyword>
<dbReference type="Proteomes" id="UP000291949">
    <property type="component" value="Unassembled WGS sequence"/>
</dbReference>
<dbReference type="SMART" id="SM00420">
    <property type="entry name" value="HTH_DEOR"/>
    <property type="match status" value="1"/>
</dbReference>
<reference evidence="6 7" key="1">
    <citation type="journal article" date="2019" name="Sci. Transl. Med.">
        <title>Quorum sensing between bacterial species on the skin protects against epidermal injury in atopic dermatitis.</title>
        <authorList>
            <person name="Williams M.R."/>
        </authorList>
    </citation>
    <scope>NUCLEOTIDE SEQUENCE [LARGE SCALE GENOMIC DNA]</scope>
    <source>
        <strain evidence="6 7">H8</strain>
    </source>
</reference>
<dbReference type="InterPro" id="IPR050313">
    <property type="entry name" value="Carb_Metab_HTH_regulators"/>
</dbReference>
<organism evidence="6 7">
    <name type="scientific">Staphylococcus capitis</name>
    <dbReference type="NCBI Taxonomy" id="29388"/>
    <lineage>
        <taxon>Bacteria</taxon>
        <taxon>Bacillati</taxon>
        <taxon>Bacillota</taxon>
        <taxon>Bacilli</taxon>
        <taxon>Bacillales</taxon>
        <taxon>Staphylococcaceae</taxon>
        <taxon>Staphylococcus</taxon>
    </lineage>
</organism>
<dbReference type="GO" id="GO:0005988">
    <property type="term" value="P:lactose metabolic process"/>
    <property type="evidence" value="ECO:0007669"/>
    <property type="project" value="UniProtKB-KW"/>
</dbReference>
<keyword evidence="1" id="KW-0423">Lactose metabolism</keyword>
<comment type="caution">
    <text evidence="6">The sequence shown here is derived from an EMBL/GenBank/DDBJ whole genome shotgun (WGS) entry which is preliminary data.</text>
</comment>